<keyword evidence="2" id="KW-0812">Transmembrane</keyword>
<gene>
    <name evidence="3" type="ORF">ATL40_1990</name>
</gene>
<comment type="caution">
    <text evidence="3">The sequence shown here is derived from an EMBL/GenBank/DDBJ whole genome shotgun (WGS) entry which is preliminary data.</text>
</comment>
<protein>
    <submittedName>
        <fullName evidence="3">LmbE family N-acetylglucosaminyl deacetylase</fullName>
    </submittedName>
</protein>
<evidence type="ECO:0000313" key="4">
    <source>
        <dbReference type="Proteomes" id="UP000224915"/>
    </source>
</evidence>
<dbReference type="InterPro" id="IPR003737">
    <property type="entry name" value="GlcNAc_PI_deacetylase-related"/>
</dbReference>
<dbReference type="Proteomes" id="UP000224915">
    <property type="component" value="Unassembled WGS sequence"/>
</dbReference>
<name>A0A2A9D371_9MICO</name>
<feature type="transmembrane region" description="Helical" evidence="2">
    <location>
        <begin position="369"/>
        <end position="388"/>
    </location>
</feature>
<dbReference type="PANTHER" id="PTHR12993:SF26">
    <property type="entry name" value="1D-MYO-INOSITOL 2-ACETAMIDO-2-DEOXY-ALPHA-D-GLUCOPYRANOSIDE DEACETYLASE"/>
    <property type="match status" value="1"/>
</dbReference>
<evidence type="ECO:0000256" key="2">
    <source>
        <dbReference type="SAM" id="Phobius"/>
    </source>
</evidence>
<dbReference type="OrthoDB" id="158614at2"/>
<feature type="transmembrane region" description="Helical" evidence="2">
    <location>
        <begin position="395"/>
        <end position="414"/>
    </location>
</feature>
<evidence type="ECO:0000256" key="1">
    <source>
        <dbReference type="ARBA" id="ARBA00022833"/>
    </source>
</evidence>
<keyword evidence="4" id="KW-1185">Reference proteome</keyword>
<dbReference type="SUPFAM" id="SSF102588">
    <property type="entry name" value="LmbE-like"/>
    <property type="match status" value="1"/>
</dbReference>
<feature type="transmembrane region" description="Helical" evidence="2">
    <location>
        <begin position="452"/>
        <end position="471"/>
    </location>
</feature>
<dbReference type="Gene3D" id="3.40.50.10320">
    <property type="entry name" value="LmbE-like"/>
    <property type="match status" value="1"/>
</dbReference>
<sequence length="486" mass="49558">MSMTTQHPDHGRTAEGGVLAVYAHPDDETLTAGGLLALAAAQGRRVAVVTATRGERGEMIGTPDLEGTDGVAPAREAELVQALEMLGVTERYWLDDLPGAAAVTDSGMSWVRPGLAGPAPDAGPDALTAVDPEVQAAALARLIRQMRPALVVCDEPGGSYGHPDHVRTHLITVRAVALARTAGPGTAGEELEGVDAVLAWVVVAESRMRAARAEVTLAAADLHATDWRGESLQPPPAELPALVVADDAVSVEWDTSGVVPFQAAALRCYTSQVQSVAVPVVDGGGRPSALSPHQSAVGWYALSNGVVAPLLPTVALVAHRDAAALRDLALGVPVTATPAAGTRSTAQADAAGTAHPATPGLLARVAQPLLGLGWFLLGTGLGTIGTLVHRARVEGIPYGIVLAFALVLSGALLARAVSRWTGLVGFALGLVVIVQVLALATTSSAGVLIGDTYGNAWLVVSVLAVGVAAFVPERVLRESPAAGGER</sequence>
<reference evidence="3 4" key="1">
    <citation type="submission" date="2017-10" db="EMBL/GenBank/DDBJ databases">
        <title>Sequencing the genomes of 1000 actinobacteria strains.</title>
        <authorList>
            <person name="Klenk H.-P."/>
        </authorList>
    </citation>
    <scope>NUCLEOTIDE SEQUENCE [LARGE SCALE GENOMIC DNA]</scope>
    <source>
        <strain evidence="3 4">DSM 21801</strain>
    </source>
</reference>
<dbReference type="Pfam" id="PF02585">
    <property type="entry name" value="PIG-L"/>
    <property type="match status" value="1"/>
</dbReference>
<feature type="transmembrane region" description="Helical" evidence="2">
    <location>
        <begin position="420"/>
        <end position="440"/>
    </location>
</feature>
<proteinExistence type="predicted"/>
<keyword evidence="2" id="KW-0472">Membrane</keyword>
<dbReference type="PANTHER" id="PTHR12993">
    <property type="entry name" value="N-ACETYLGLUCOSAMINYL-PHOSPHATIDYLINOSITOL DE-N-ACETYLASE-RELATED"/>
    <property type="match status" value="1"/>
</dbReference>
<evidence type="ECO:0000313" key="3">
    <source>
        <dbReference type="EMBL" id="PFG20392.1"/>
    </source>
</evidence>
<dbReference type="EMBL" id="PDJD01000001">
    <property type="protein sequence ID" value="PFG20392.1"/>
    <property type="molecule type" value="Genomic_DNA"/>
</dbReference>
<keyword evidence="1" id="KW-0862">Zinc</keyword>
<accession>A0A2A9D371</accession>
<organism evidence="3 4">
    <name type="scientific">Serinibacter salmoneus</name>
    <dbReference type="NCBI Taxonomy" id="556530"/>
    <lineage>
        <taxon>Bacteria</taxon>
        <taxon>Bacillati</taxon>
        <taxon>Actinomycetota</taxon>
        <taxon>Actinomycetes</taxon>
        <taxon>Micrococcales</taxon>
        <taxon>Beutenbergiaceae</taxon>
        <taxon>Serinibacter</taxon>
    </lineage>
</organism>
<dbReference type="GO" id="GO:0016811">
    <property type="term" value="F:hydrolase activity, acting on carbon-nitrogen (but not peptide) bonds, in linear amides"/>
    <property type="evidence" value="ECO:0007669"/>
    <property type="project" value="TreeGrafter"/>
</dbReference>
<keyword evidence="2" id="KW-1133">Transmembrane helix</keyword>
<dbReference type="AlphaFoldDB" id="A0A2A9D371"/>
<dbReference type="InterPro" id="IPR024078">
    <property type="entry name" value="LmbE-like_dom_sf"/>
</dbReference>
<dbReference type="GO" id="GO:0016137">
    <property type="term" value="P:glycoside metabolic process"/>
    <property type="evidence" value="ECO:0007669"/>
    <property type="project" value="UniProtKB-ARBA"/>
</dbReference>